<feature type="transmembrane region" description="Helical" evidence="1">
    <location>
        <begin position="110"/>
        <end position="130"/>
    </location>
</feature>
<evidence type="ECO:0000313" key="2">
    <source>
        <dbReference type="EMBL" id="WMW78595.1"/>
    </source>
</evidence>
<protein>
    <submittedName>
        <fullName evidence="2">DUF2975 domain-containing protein</fullName>
    </submittedName>
</protein>
<keyword evidence="1" id="KW-0812">Transmembrane</keyword>
<evidence type="ECO:0000256" key="1">
    <source>
        <dbReference type="SAM" id="Phobius"/>
    </source>
</evidence>
<feature type="transmembrane region" description="Helical" evidence="1">
    <location>
        <begin position="12"/>
        <end position="34"/>
    </location>
</feature>
<evidence type="ECO:0000313" key="3">
    <source>
        <dbReference type="Proteomes" id="UP001180481"/>
    </source>
</evidence>
<feature type="transmembrane region" description="Helical" evidence="1">
    <location>
        <begin position="67"/>
        <end position="89"/>
    </location>
</feature>
<sequence>MEIKITTQHILKIIYALAWIIFIGICIELGGFIFNTFFSLFINPEGAQHFWKETNLATLLKNSTSHFVSITSLMIIATGLKALLFYLIVKLLYDKKLSLAQPFNKDVCRFIFNFMYITFGIGLFSLWGANYTNWLLAQDIPMPSLEELKFGGADVWLFMGVVLLVLAHIFKRGIELQEENELTI</sequence>
<keyword evidence="1" id="KW-0472">Membrane</keyword>
<dbReference type="Pfam" id="PF11188">
    <property type="entry name" value="DUF2975"/>
    <property type="match status" value="1"/>
</dbReference>
<keyword evidence="1" id="KW-1133">Transmembrane helix</keyword>
<organism evidence="2 3">
    <name type="scientific">Flavobacterium nakdongensis</name>
    <dbReference type="NCBI Taxonomy" id="3073563"/>
    <lineage>
        <taxon>Bacteria</taxon>
        <taxon>Pseudomonadati</taxon>
        <taxon>Bacteroidota</taxon>
        <taxon>Flavobacteriia</taxon>
        <taxon>Flavobacteriales</taxon>
        <taxon>Flavobacteriaceae</taxon>
        <taxon>Flavobacterium</taxon>
    </lineage>
</organism>
<reference evidence="2" key="1">
    <citation type="submission" date="2023-09" db="EMBL/GenBank/DDBJ databases">
        <title>Flavobacterium sp. 20NA77.7 isolated from freshwater.</title>
        <authorList>
            <person name="Le V."/>
            <person name="Ko S.-R."/>
            <person name="Ahn C.-Y."/>
            <person name="Oh H.-M."/>
        </authorList>
    </citation>
    <scope>NUCLEOTIDE SEQUENCE</scope>
    <source>
        <strain evidence="2">20NA77.7</strain>
    </source>
</reference>
<keyword evidence="3" id="KW-1185">Reference proteome</keyword>
<dbReference type="EMBL" id="CP133721">
    <property type="protein sequence ID" value="WMW78595.1"/>
    <property type="molecule type" value="Genomic_DNA"/>
</dbReference>
<dbReference type="Proteomes" id="UP001180481">
    <property type="component" value="Chromosome"/>
</dbReference>
<proteinExistence type="predicted"/>
<gene>
    <name evidence="2" type="ORF">RF683_03905</name>
</gene>
<dbReference type="RefSeq" id="WP_309532892.1">
    <property type="nucleotide sequence ID" value="NZ_CP133721.1"/>
</dbReference>
<name>A0ABY9RE60_9FLAO</name>
<feature type="transmembrane region" description="Helical" evidence="1">
    <location>
        <begin position="150"/>
        <end position="170"/>
    </location>
</feature>
<dbReference type="InterPro" id="IPR021354">
    <property type="entry name" value="DUF2975"/>
</dbReference>
<accession>A0ABY9RE60</accession>